<keyword evidence="1" id="KW-0378">Hydrolase</keyword>
<dbReference type="Proteomes" id="UP000070544">
    <property type="component" value="Unassembled WGS sequence"/>
</dbReference>
<dbReference type="InterPro" id="IPR050300">
    <property type="entry name" value="GDXG_lipolytic_enzyme"/>
</dbReference>
<dbReference type="EMBL" id="KQ965749">
    <property type="protein sequence ID" value="KXS16975.1"/>
    <property type="molecule type" value="Genomic_DNA"/>
</dbReference>
<dbReference type="Pfam" id="PF07859">
    <property type="entry name" value="Abhydrolase_3"/>
    <property type="match status" value="1"/>
</dbReference>
<evidence type="ECO:0000259" key="2">
    <source>
        <dbReference type="Pfam" id="PF07859"/>
    </source>
</evidence>
<evidence type="ECO:0000313" key="3">
    <source>
        <dbReference type="EMBL" id="KXS16975.1"/>
    </source>
</evidence>
<accession>A0A139AKM0</accession>
<protein>
    <recommendedName>
        <fullName evidence="2">Alpha/beta hydrolase fold-3 domain-containing protein</fullName>
    </recommendedName>
</protein>
<dbReference type="PANTHER" id="PTHR48081:SF8">
    <property type="entry name" value="ALPHA_BETA HYDROLASE FOLD-3 DOMAIN-CONTAINING PROTEIN-RELATED"/>
    <property type="match status" value="1"/>
</dbReference>
<dbReference type="AlphaFoldDB" id="A0A139AKM0"/>
<dbReference type="Gene3D" id="3.40.50.1820">
    <property type="entry name" value="alpha/beta hydrolase"/>
    <property type="match status" value="1"/>
</dbReference>
<evidence type="ECO:0000256" key="1">
    <source>
        <dbReference type="ARBA" id="ARBA00022801"/>
    </source>
</evidence>
<dbReference type="PANTHER" id="PTHR48081">
    <property type="entry name" value="AB HYDROLASE SUPERFAMILY PROTEIN C4A8.06C"/>
    <property type="match status" value="1"/>
</dbReference>
<sequence>MASRTRPRTSRSPPPLHARRRVLFEAHGGGWVLGALEMGSSLKRELCRRADCVVVSVDYVLPPEYPFPYAQEQLFGVLKWLAEESDEGGVRRLGIDPGELYFLGFSAGANLLSER</sequence>
<keyword evidence="4" id="KW-1185">Reference proteome</keyword>
<evidence type="ECO:0000313" key="4">
    <source>
        <dbReference type="Proteomes" id="UP000070544"/>
    </source>
</evidence>
<gene>
    <name evidence="3" type="ORF">M427DRAFT_268465</name>
</gene>
<dbReference type="OrthoDB" id="2148933at2759"/>
<dbReference type="InterPro" id="IPR013094">
    <property type="entry name" value="AB_hydrolase_3"/>
</dbReference>
<name>A0A139AKM0_GONPJ</name>
<feature type="domain" description="Alpha/beta hydrolase fold-3" evidence="2">
    <location>
        <begin position="24"/>
        <end position="112"/>
    </location>
</feature>
<dbReference type="GO" id="GO:0016787">
    <property type="term" value="F:hydrolase activity"/>
    <property type="evidence" value="ECO:0007669"/>
    <property type="project" value="UniProtKB-KW"/>
</dbReference>
<reference evidence="3 4" key="1">
    <citation type="journal article" date="2015" name="Genome Biol. Evol.">
        <title>Phylogenomic analyses indicate that early fungi evolved digesting cell walls of algal ancestors of land plants.</title>
        <authorList>
            <person name="Chang Y."/>
            <person name="Wang S."/>
            <person name="Sekimoto S."/>
            <person name="Aerts A.L."/>
            <person name="Choi C."/>
            <person name="Clum A."/>
            <person name="LaButti K.M."/>
            <person name="Lindquist E.A."/>
            <person name="Yee Ngan C."/>
            <person name="Ohm R.A."/>
            <person name="Salamov A.A."/>
            <person name="Grigoriev I.V."/>
            <person name="Spatafora J.W."/>
            <person name="Berbee M.L."/>
        </authorList>
    </citation>
    <scope>NUCLEOTIDE SEQUENCE [LARGE SCALE GENOMIC DNA]</scope>
    <source>
        <strain evidence="3 4">JEL478</strain>
    </source>
</reference>
<dbReference type="SUPFAM" id="SSF53474">
    <property type="entry name" value="alpha/beta-Hydrolases"/>
    <property type="match status" value="1"/>
</dbReference>
<dbReference type="STRING" id="1344416.A0A139AKM0"/>
<organism evidence="3 4">
    <name type="scientific">Gonapodya prolifera (strain JEL478)</name>
    <name type="common">Monoblepharis prolifera</name>
    <dbReference type="NCBI Taxonomy" id="1344416"/>
    <lineage>
        <taxon>Eukaryota</taxon>
        <taxon>Fungi</taxon>
        <taxon>Fungi incertae sedis</taxon>
        <taxon>Chytridiomycota</taxon>
        <taxon>Chytridiomycota incertae sedis</taxon>
        <taxon>Monoblepharidomycetes</taxon>
        <taxon>Monoblepharidales</taxon>
        <taxon>Gonapodyaceae</taxon>
        <taxon>Gonapodya</taxon>
    </lineage>
</organism>
<dbReference type="InterPro" id="IPR029058">
    <property type="entry name" value="AB_hydrolase_fold"/>
</dbReference>
<proteinExistence type="predicted"/>